<evidence type="ECO:0000256" key="4">
    <source>
        <dbReference type="SAM" id="SignalP"/>
    </source>
</evidence>
<accession>A0A429YUV3</accession>
<evidence type="ECO:0000256" key="2">
    <source>
        <dbReference type="ARBA" id="ARBA00007639"/>
    </source>
</evidence>
<dbReference type="GO" id="GO:0030313">
    <property type="term" value="C:cell envelope"/>
    <property type="evidence" value="ECO:0007669"/>
    <property type="project" value="UniProtKB-SubCell"/>
</dbReference>
<keyword evidence="3 4" id="KW-0732">Signal</keyword>
<comment type="similarity">
    <text evidence="2">Belongs to the bacterial solute-binding protein 2 family.</text>
</comment>
<keyword evidence="7" id="KW-1185">Reference proteome</keyword>
<dbReference type="SUPFAM" id="SSF53822">
    <property type="entry name" value="Periplasmic binding protein-like I"/>
    <property type="match status" value="1"/>
</dbReference>
<sequence length="323" mass="34000">MTNLKHLLLAGAAATAAFTGLANAQDGKPVVGIIGANYAIEAARAQYESVAAGLKARGIAYKFLDAQLDINKQVAHIDQFVDEGVAAIAMDIAGDPNAVLGPLMRADAAGVKIFSIGGTPGFDKTLVQVNMPSRELGVKSGEYMCEVTGGTGDIALIEAIEIPVLTPRWDGFKDTIKEKCPELNIVAIERAIPDDAATGRPLAENLLTRFPDLKAIWSMNDGIALGAGLAAKSSGRDVIITGLNGENQGLDGIKQGVISASWDMMPTDGGMVLAGRIADILEGKTPAPETTEVIQISDVATWTKDNVADWKPYDQRVEYPGLQ</sequence>
<evidence type="ECO:0000313" key="6">
    <source>
        <dbReference type="EMBL" id="RST85217.1"/>
    </source>
</evidence>
<proteinExistence type="inferred from homology"/>
<dbReference type="AlphaFoldDB" id="A0A429YUV3"/>
<evidence type="ECO:0000259" key="5">
    <source>
        <dbReference type="Pfam" id="PF13407"/>
    </source>
</evidence>
<evidence type="ECO:0000256" key="3">
    <source>
        <dbReference type="ARBA" id="ARBA00022729"/>
    </source>
</evidence>
<evidence type="ECO:0000256" key="1">
    <source>
        <dbReference type="ARBA" id="ARBA00004196"/>
    </source>
</evidence>
<dbReference type="InterPro" id="IPR028082">
    <property type="entry name" value="Peripla_BP_I"/>
</dbReference>
<evidence type="ECO:0000313" key="7">
    <source>
        <dbReference type="Proteomes" id="UP000278398"/>
    </source>
</evidence>
<name>A0A429YUV3_9HYPH</name>
<dbReference type="InterPro" id="IPR025997">
    <property type="entry name" value="SBP_2_dom"/>
</dbReference>
<comment type="subcellular location">
    <subcellularLocation>
        <location evidence="1">Cell envelope</location>
    </subcellularLocation>
</comment>
<dbReference type="Pfam" id="PF13407">
    <property type="entry name" value="Peripla_BP_4"/>
    <property type="match status" value="1"/>
</dbReference>
<dbReference type="PANTHER" id="PTHR46847:SF1">
    <property type="entry name" value="D-ALLOSE-BINDING PERIPLASMIC PROTEIN-RELATED"/>
    <property type="match status" value="1"/>
</dbReference>
<dbReference type="RefSeq" id="WP_126701115.1">
    <property type="nucleotide sequence ID" value="NZ_RWKW01000062.1"/>
</dbReference>
<comment type="caution">
    <text evidence="6">The sequence shown here is derived from an EMBL/GenBank/DDBJ whole genome shotgun (WGS) entry which is preliminary data.</text>
</comment>
<dbReference type="GO" id="GO:0030246">
    <property type="term" value="F:carbohydrate binding"/>
    <property type="evidence" value="ECO:0007669"/>
    <property type="project" value="UniProtKB-ARBA"/>
</dbReference>
<gene>
    <name evidence="6" type="ORF">EJC49_16900</name>
</gene>
<protein>
    <submittedName>
        <fullName evidence="6">Sugar ABC transporter substrate-binding protein</fullName>
    </submittedName>
</protein>
<feature type="domain" description="Periplasmic binding protein" evidence="5">
    <location>
        <begin position="38"/>
        <end position="284"/>
    </location>
</feature>
<feature type="signal peptide" evidence="4">
    <location>
        <begin position="1"/>
        <end position="24"/>
    </location>
</feature>
<organism evidence="6 7">
    <name type="scientific">Aquibium carbonis</name>
    <dbReference type="NCBI Taxonomy" id="2495581"/>
    <lineage>
        <taxon>Bacteria</taxon>
        <taxon>Pseudomonadati</taxon>
        <taxon>Pseudomonadota</taxon>
        <taxon>Alphaproteobacteria</taxon>
        <taxon>Hyphomicrobiales</taxon>
        <taxon>Phyllobacteriaceae</taxon>
        <taxon>Aquibium</taxon>
    </lineage>
</organism>
<dbReference type="EMBL" id="RWKW01000062">
    <property type="protein sequence ID" value="RST85217.1"/>
    <property type="molecule type" value="Genomic_DNA"/>
</dbReference>
<dbReference type="CDD" id="cd01536">
    <property type="entry name" value="PBP1_ABC_sugar_binding-like"/>
    <property type="match status" value="1"/>
</dbReference>
<dbReference type="Gene3D" id="3.40.50.2300">
    <property type="match status" value="2"/>
</dbReference>
<feature type="chain" id="PRO_5019423473" evidence="4">
    <location>
        <begin position="25"/>
        <end position="323"/>
    </location>
</feature>
<dbReference type="Proteomes" id="UP000278398">
    <property type="component" value="Unassembled WGS sequence"/>
</dbReference>
<reference evidence="6 7" key="1">
    <citation type="submission" date="2018-12" db="EMBL/GenBank/DDBJ databases">
        <title>Mesorhizobium carbonis sp. nov., isolated from coal mine water.</title>
        <authorList>
            <person name="Xin W."/>
            <person name="Xu Z."/>
            <person name="Xiang F."/>
            <person name="Zhang J."/>
            <person name="Xi L."/>
            <person name="Liu J."/>
        </authorList>
    </citation>
    <scope>NUCLEOTIDE SEQUENCE [LARGE SCALE GENOMIC DNA]</scope>
    <source>
        <strain evidence="6 7">B2.3</strain>
    </source>
</reference>
<dbReference type="OrthoDB" id="1957427at2"/>
<dbReference type="PANTHER" id="PTHR46847">
    <property type="entry name" value="D-ALLOSE-BINDING PERIPLASMIC PROTEIN-RELATED"/>
    <property type="match status" value="1"/>
</dbReference>